<dbReference type="HOGENOM" id="CLU_179214_0_0_5"/>
<protein>
    <recommendedName>
        <fullName evidence="3">DUF1871 family protein</fullName>
    </recommendedName>
</protein>
<sequence length="85" mass="9306">MPSKLDLIRALLLSDWDPIGVSGCEGAENEYDRYALQVFNMLEDGAGAESIASYLTGVVTDRMSLAGRPEADHRIAARVLMIYQS</sequence>
<evidence type="ECO:0000313" key="1">
    <source>
        <dbReference type="EMBL" id="BAM92588.1"/>
    </source>
</evidence>
<dbReference type="eggNOG" id="ENOG5033BTC">
    <property type="taxonomic scope" value="Bacteria"/>
</dbReference>
<evidence type="ECO:0000313" key="2">
    <source>
        <dbReference type="Proteomes" id="UP000011841"/>
    </source>
</evidence>
<evidence type="ECO:0008006" key="3">
    <source>
        <dbReference type="Google" id="ProtNLM"/>
    </source>
</evidence>
<dbReference type="PATRIC" id="fig|1245469.3.peg.6762"/>
<dbReference type="Proteomes" id="UP000011841">
    <property type="component" value="Chromosome"/>
</dbReference>
<proteinExistence type="predicted"/>
<dbReference type="KEGG" id="aol:S58_66210"/>
<reference evidence="1 2" key="1">
    <citation type="journal article" date="2013" name="Appl. Environ. Microbiol.">
        <title>Genome analysis suggests that the soil oligotrophic bacterium Agromonas oligotrophica (Bradyrhizobium oligotrophicum) is a nitrogen-fixing symbiont of Aeschynomene indica.</title>
        <authorList>
            <person name="Okubo T."/>
            <person name="Fukushima S."/>
            <person name="Itakura M."/>
            <person name="Oshima K."/>
            <person name="Longtonglang A."/>
            <person name="Teaumroong N."/>
            <person name="Mitsui H."/>
            <person name="Hattori M."/>
            <person name="Hattori R."/>
            <person name="Hattori T."/>
            <person name="Minamisawa K."/>
        </authorList>
    </citation>
    <scope>NUCLEOTIDE SEQUENCE [LARGE SCALE GENOMIC DNA]</scope>
    <source>
        <strain evidence="1 2">S58</strain>
    </source>
</reference>
<dbReference type="RefSeq" id="WP_015669667.1">
    <property type="nucleotide sequence ID" value="NC_020453.1"/>
</dbReference>
<organism evidence="1 2">
    <name type="scientific">Bradyrhizobium oligotrophicum S58</name>
    <dbReference type="NCBI Taxonomy" id="1245469"/>
    <lineage>
        <taxon>Bacteria</taxon>
        <taxon>Pseudomonadati</taxon>
        <taxon>Pseudomonadota</taxon>
        <taxon>Alphaproteobacteria</taxon>
        <taxon>Hyphomicrobiales</taxon>
        <taxon>Nitrobacteraceae</taxon>
        <taxon>Bradyrhizobium</taxon>
    </lineage>
</organism>
<dbReference type="GeneID" id="301820305"/>
<dbReference type="AlphaFoldDB" id="M4ZFK7"/>
<dbReference type="OrthoDB" id="773332at2"/>
<gene>
    <name evidence="1" type="ORF">S58_66210</name>
</gene>
<accession>M4ZFK7</accession>
<dbReference type="STRING" id="1245469.S58_66210"/>
<name>M4ZFK7_9BRAD</name>
<keyword evidence="2" id="KW-1185">Reference proteome</keyword>
<dbReference type="EMBL" id="AP012603">
    <property type="protein sequence ID" value="BAM92588.1"/>
    <property type="molecule type" value="Genomic_DNA"/>
</dbReference>